<reference evidence="1 2" key="1">
    <citation type="submission" date="2024-10" db="EMBL/GenBank/DDBJ databases">
        <authorList>
            <person name="Topkara A.R."/>
            <person name="Saygin H."/>
        </authorList>
    </citation>
    <scope>NUCLEOTIDE SEQUENCE [LARGE SCALE GENOMIC DNA]</scope>
    <source>
        <strain evidence="1 2">M3C6</strain>
    </source>
</reference>
<accession>A0ABW7AL90</accession>
<sequence>MAPPRLAKQIRHSKSYFGNPLVIADKSLTSDAAAITQVARALAGVPCD</sequence>
<dbReference type="Proteomes" id="UP001603978">
    <property type="component" value="Unassembled WGS sequence"/>
</dbReference>
<protein>
    <submittedName>
        <fullName evidence="1">Uncharacterized protein</fullName>
    </submittedName>
</protein>
<comment type="caution">
    <text evidence="1">The sequence shown here is derived from an EMBL/GenBank/DDBJ whole genome shotgun (WGS) entry which is preliminary data.</text>
</comment>
<organism evidence="1 2">
    <name type="scientific">Nonomuraea marmarensis</name>
    <dbReference type="NCBI Taxonomy" id="3351344"/>
    <lineage>
        <taxon>Bacteria</taxon>
        <taxon>Bacillati</taxon>
        <taxon>Actinomycetota</taxon>
        <taxon>Actinomycetes</taxon>
        <taxon>Streptosporangiales</taxon>
        <taxon>Streptosporangiaceae</taxon>
        <taxon>Nonomuraea</taxon>
    </lineage>
</organism>
<gene>
    <name evidence="1" type="ORF">ACFLIM_28065</name>
</gene>
<name>A0ABW7AL90_9ACTN</name>
<evidence type="ECO:0000313" key="1">
    <source>
        <dbReference type="EMBL" id="MFG1707055.1"/>
    </source>
</evidence>
<dbReference type="EMBL" id="JBICRM010000018">
    <property type="protein sequence ID" value="MFG1707055.1"/>
    <property type="molecule type" value="Genomic_DNA"/>
</dbReference>
<dbReference type="RefSeq" id="WP_393170449.1">
    <property type="nucleotide sequence ID" value="NZ_JBICRM010000018.1"/>
</dbReference>
<keyword evidence="2" id="KW-1185">Reference proteome</keyword>
<proteinExistence type="predicted"/>
<evidence type="ECO:0000313" key="2">
    <source>
        <dbReference type="Proteomes" id="UP001603978"/>
    </source>
</evidence>